<gene>
    <name evidence="2" type="ORF">I5M32_02515</name>
</gene>
<feature type="chain" id="PRO_5047367495" description="Outer membrane protein beta-barrel domain-containing protein" evidence="1">
    <location>
        <begin position="20"/>
        <end position="225"/>
    </location>
</feature>
<reference evidence="2 3" key="1">
    <citation type="submission" date="2020-12" db="EMBL/GenBank/DDBJ databases">
        <title>Bacterial novel species Pedobacter sp. SD-b isolated from soil.</title>
        <authorList>
            <person name="Jung H.-Y."/>
        </authorList>
    </citation>
    <scope>NUCLEOTIDE SEQUENCE [LARGE SCALE GENOMIC DNA]</scope>
    <source>
        <strain evidence="2 3">SD-b</strain>
    </source>
</reference>
<protein>
    <recommendedName>
        <fullName evidence="4">Outer membrane protein beta-barrel domain-containing protein</fullName>
    </recommendedName>
</protein>
<comment type="caution">
    <text evidence="2">The sequence shown here is derived from an EMBL/GenBank/DDBJ whole genome shotgun (WGS) entry which is preliminary data.</text>
</comment>
<evidence type="ECO:0000256" key="1">
    <source>
        <dbReference type="SAM" id="SignalP"/>
    </source>
</evidence>
<keyword evidence="1" id="KW-0732">Signal</keyword>
<accession>A0ABS1BG52</accession>
<proteinExistence type="predicted"/>
<organism evidence="2 3">
    <name type="scientific">Pedobacter segetis</name>
    <dbReference type="NCBI Taxonomy" id="2793069"/>
    <lineage>
        <taxon>Bacteria</taxon>
        <taxon>Pseudomonadati</taxon>
        <taxon>Bacteroidota</taxon>
        <taxon>Sphingobacteriia</taxon>
        <taxon>Sphingobacteriales</taxon>
        <taxon>Sphingobacteriaceae</taxon>
        <taxon>Pedobacter</taxon>
    </lineage>
</organism>
<dbReference type="Proteomes" id="UP000660024">
    <property type="component" value="Unassembled WGS sequence"/>
</dbReference>
<dbReference type="EMBL" id="JAEHFY010000003">
    <property type="protein sequence ID" value="MBK0381822.1"/>
    <property type="molecule type" value="Genomic_DNA"/>
</dbReference>
<keyword evidence="3" id="KW-1185">Reference proteome</keyword>
<evidence type="ECO:0000313" key="2">
    <source>
        <dbReference type="EMBL" id="MBK0381822.1"/>
    </source>
</evidence>
<name>A0ABS1BG52_9SPHI</name>
<sequence>MKKYFTFIILLTSSMAVFSQSQSDFNYSIGIKLLTVEEYPKLLNEVRNGSTLYNSGFNGIIAKVNDNQISYRFQISNLKKDGYSFKNECENCEVITGNYKSFDLKIGFERSLIYSKLQPFYGIDLGFKRVNFEGESHDANNDSFLYKANIDKNGGLVYPFLGLKYNVISAVTISAEAGIDFLYTHDKEVKSSKTNAPTSVNNFNRWQFNNKPLGLLSLQFNFGKF</sequence>
<evidence type="ECO:0008006" key="4">
    <source>
        <dbReference type="Google" id="ProtNLM"/>
    </source>
</evidence>
<feature type="signal peptide" evidence="1">
    <location>
        <begin position="1"/>
        <end position="19"/>
    </location>
</feature>
<evidence type="ECO:0000313" key="3">
    <source>
        <dbReference type="Proteomes" id="UP000660024"/>
    </source>
</evidence>
<dbReference type="RefSeq" id="WP_200584607.1">
    <property type="nucleotide sequence ID" value="NZ_JAEHFY010000003.1"/>
</dbReference>